<dbReference type="Gene3D" id="1.20.120.450">
    <property type="entry name" value="dinb family like domain"/>
    <property type="match status" value="1"/>
</dbReference>
<dbReference type="InterPro" id="IPR007061">
    <property type="entry name" value="MST-like"/>
</dbReference>
<dbReference type="RefSeq" id="WP_236809066.1">
    <property type="nucleotide sequence ID" value="NZ_CP015163.1"/>
</dbReference>
<dbReference type="Proteomes" id="UP000250434">
    <property type="component" value="Chromosome"/>
</dbReference>
<evidence type="ECO:0000313" key="1">
    <source>
        <dbReference type="EMBL" id="AXB48552.1"/>
    </source>
</evidence>
<protein>
    <submittedName>
        <fullName evidence="1">Mini-circle protein</fullName>
    </submittedName>
</protein>
<reference evidence="1 2" key="1">
    <citation type="submission" date="2016-04" db="EMBL/GenBank/DDBJ databases">
        <title>Complete genome sequence and analysis of deep-sea sediment isolate, Amycolatopsis sp. WP1.</title>
        <authorList>
            <person name="Wang H."/>
            <person name="Chen S."/>
            <person name="Wu Q."/>
        </authorList>
    </citation>
    <scope>NUCLEOTIDE SEQUENCE [LARGE SCALE GENOMIC DNA]</scope>
    <source>
        <strain evidence="1 2">WP1</strain>
    </source>
</reference>
<dbReference type="KEGG" id="aab:A4R43_16545"/>
<dbReference type="EMBL" id="CP015163">
    <property type="protein sequence ID" value="AXB48552.1"/>
    <property type="molecule type" value="Genomic_DNA"/>
</dbReference>
<gene>
    <name evidence="1" type="ORF">A4R43_16545</name>
</gene>
<evidence type="ECO:0000313" key="2">
    <source>
        <dbReference type="Proteomes" id="UP000250434"/>
    </source>
</evidence>
<dbReference type="Pfam" id="PF04978">
    <property type="entry name" value="MST"/>
    <property type="match status" value="1"/>
</dbReference>
<dbReference type="InterPro" id="IPR034660">
    <property type="entry name" value="DinB/YfiT-like"/>
</dbReference>
<proteinExistence type="predicted"/>
<dbReference type="SUPFAM" id="SSF109854">
    <property type="entry name" value="DinB/YfiT-like putative metalloenzymes"/>
    <property type="match status" value="1"/>
</dbReference>
<dbReference type="AlphaFoldDB" id="A0A344LKH8"/>
<sequence>MASETRPEPPMTGSERDQLNGFLDFLRSAVSLKARGLTDEQARRVHVPTSTHTTVAGLVGHLTYVESYWFSVVLGGQEDPWRERFKEDRDAEFTAAASVPIDELVEAYEAQCQTGREIAAKLELDQVITFGRKEREVTVRWVLLHMIEETGRHAGHLDLLRELTDGQTGE</sequence>
<organism evidence="1 2">
    <name type="scientific">Amycolatopsis albispora</name>
    <dbReference type="NCBI Taxonomy" id="1804986"/>
    <lineage>
        <taxon>Bacteria</taxon>
        <taxon>Bacillati</taxon>
        <taxon>Actinomycetota</taxon>
        <taxon>Actinomycetes</taxon>
        <taxon>Pseudonocardiales</taxon>
        <taxon>Pseudonocardiaceae</taxon>
        <taxon>Amycolatopsis</taxon>
    </lineage>
</organism>
<keyword evidence="2" id="KW-1185">Reference proteome</keyword>
<accession>A0A344LKH8</accession>
<name>A0A344LKH8_9PSEU</name>